<feature type="domain" description="Membrane insertase YidC/Oxa/ALB C-terminal" evidence="18">
    <location>
        <begin position="35"/>
        <end position="237"/>
    </location>
</feature>
<evidence type="ECO:0000256" key="5">
    <source>
        <dbReference type="ARBA" id="ARBA00022475"/>
    </source>
</evidence>
<feature type="transmembrane region" description="Helical" evidence="17">
    <location>
        <begin position="156"/>
        <end position="174"/>
    </location>
</feature>
<comment type="function">
    <text evidence="11">Required for the insertion and/or proper folding and/or complex formation of integral membrane proteins into the membrane. Involved in integration of membrane proteins that insert both dependently and independently of the Sec translocase complex, as well as at least some lipoproteins. Aids folding of multispanning membrane proteins.</text>
</comment>
<feature type="transmembrane region" description="Helical" evidence="17">
    <location>
        <begin position="33"/>
        <end position="54"/>
    </location>
</feature>
<dbReference type="OrthoDB" id="9780552at2"/>
<name>A0A387BM81_9MICO</name>
<dbReference type="RefSeq" id="WP_120787631.1">
    <property type="nucleotide sequence ID" value="NZ_CP032624.1"/>
</dbReference>
<evidence type="ECO:0000256" key="1">
    <source>
        <dbReference type="ARBA" id="ARBA00004651"/>
    </source>
</evidence>
<evidence type="ECO:0000256" key="7">
    <source>
        <dbReference type="ARBA" id="ARBA00022927"/>
    </source>
</evidence>
<reference evidence="19 20" key="1">
    <citation type="submission" date="2018-09" db="EMBL/GenBank/DDBJ databases">
        <title>Genome sequencing of strain 2DFW10M-5.</title>
        <authorList>
            <person name="Heo J."/>
            <person name="Kim S.-J."/>
            <person name="Kwon S.-W."/>
        </authorList>
    </citation>
    <scope>NUCLEOTIDE SEQUENCE [LARGE SCALE GENOMIC DNA]</scope>
    <source>
        <strain evidence="19 20">2DFW10M-5</strain>
    </source>
</reference>
<gene>
    <name evidence="19" type="primary">yidC</name>
    <name evidence="19" type="ORF">D7I44_00140</name>
</gene>
<evidence type="ECO:0000313" key="19">
    <source>
        <dbReference type="EMBL" id="AYG02097.1"/>
    </source>
</evidence>
<sequence length="261" mass="26761">MFNSGPFAAVLDAAYHGVLTLVGALAPIAGGSAAALAVVLLTLAVRTALIPVGVSTVRATLARSRLTPQLAELRKRHAKNPQRLQAATLELYRRERVSPFAGILPLLLQAPVLSIVYSLFLHQSIAGHANALLDHALFGAALKTSFIAALGAGDAGALVVGGVLLVLLATAVAVQRKVLQASAPRPVEEPTGATAVAARASSYLAFVTVVFAAFAPLAAGLYLLTTTVWTAAERSVVTALLTRSPQRAATPRGSSATAAHS</sequence>
<evidence type="ECO:0000256" key="17">
    <source>
        <dbReference type="SAM" id="Phobius"/>
    </source>
</evidence>
<comment type="similarity">
    <text evidence="2">Belongs to the OXA1/ALB3/YidC family. Type 1 subfamily.</text>
</comment>
<protein>
    <recommendedName>
        <fullName evidence="3">Membrane protein insertase YidC</fullName>
    </recommendedName>
    <alternativeName>
        <fullName evidence="15">Foldase YidC</fullName>
    </alternativeName>
    <alternativeName>
        <fullName evidence="14">Membrane integrase YidC</fullName>
    </alternativeName>
    <alternativeName>
        <fullName evidence="13">Membrane protein YidC</fullName>
    </alternativeName>
</protein>
<dbReference type="KEGG" id="gry:D7I44_00140"/>
<evidence type="ECO:0000256" key="3">
    <source>
        <dbReference type="ARBA" id="ARBA00015325"/>
    </source>
</evidence>
<evidence type="ECO:0000256" key="15">
    <source>
        <dbReference type="ARBA" id="ARBA00033342"/>
    </source>
</evidence>
<dbReference type="CDD" id="cd20070">
    <property type="entry name" value="5TM_YidC_Alb3"/>
    <property type="match status" value="1"/>
</dbReference>
<evidence type="ECO:0000256" key="11">
    <source>
        <dbReference type="ARBA" id="ARBA00025034"/>
    </source>
</evidence>
<keyword evidence="4" id="KW-0813">Transport</keyword>
<evidence type="ECO:0000256" key="10">
    <source>
        <dbReference type="ARBA" id="ARBA00023186"/>
    </source>
</evidence>
<evidence type="ECO:0000256" key="13">
    <source>
        <dbReference type="ARBA" id="ARBA00031538"/>
    </source>
</evidence>
<evidence type="ECO:0000313" key="20">
    <source>
        <dbReference type="Proteomes" id="UP000275069"/>
    </source>
</evidence>
<dbReference type="InterPro" id="IPR028055">
    <property type="entry name" value="YidC/Oxa/ALB_C"/>
</dbReference>
<dbReference type="GO" id="GO:0015031">
    <property type="term" value="P:protein transport"/>
    <property type="evidence" value="ECO:0007669"/>
    <property type="project" value="UniProtKB-KW"/>
</dbReference>
<dbReference type="EMBL" id="CP032624">
    <property type="protein sequence ID" value="AYG02097.1"/>
    <property type="molecule type" value="Genomic_DNA"/>
</dbReference>
<feature type="transmembrane region" description="Helical" evidence="17">
    <location>
        <begin position="203"/>
        <end position="224"/>
    </location>
</feature>
<organism evidence="19 20">
    <name type="scientific">Gryllotalpicola protaetiae</name>
    <dbReference type="NCBI Taxonomy" id="2419771"/>
    <lineage>
        <taxon>Bacteria</taxon>
        <taxon>Bacillati</taxon>
        <taxon>Actinomycetota</taxon>
        <taxon>Actinomycetes</taxon>
        <taxon>Micrococcales</taxon>
        <taxon>Microbacteriaceae</taxon>
        <taxon>Gryllotalpicola</taxon>
    </lineage>
</organism>
<comment type="subunit">
    <text evidence="12">Interacts with the Sec translocase complex via SecD. Specifically interacts with transmembrane segments of nascent integral membrane proteins during membrane integration.</text>
</comment>
<keyword evidence="5" id="KW-1003">Cell membrane</keyword>
<dbReference type="GO" id="GO:0005886">
    <property type="term" value="C:plasma membrane"/>
    <property type="evidence" value="ECO:0007669"/>
    <property type="project" value="UniProtKB-SubCell"/>
</dbReference>
<keyword evidence="20" id="KW-1185">Reference proteome</keyword>
<proteinExistence type="inferred from homology"/>
<evidence type="ECO:0000256" key="9">
    <source>
        <dbReference type="ARBA" id="ARBA00023136"/>
    </source>
</evidence>
<evidence type="ECO:0000259" key="18">
    <source>
        <dbReference type="Pfam" id="PF02096"/>
    </source>
</evidence>
<feature type="transmembrane region" description="Helical" evidence="17">
    <location>
        <begin position="100"/>
        <end position="120"/>
    </location>
</feature>
<evidence type="ECO:0000256" key="4">
    <source>
        <dbReference type="ARBA" id="ARBA00022448"/>
    </source>
</evidence>
<evidence type="ECO:0000256" key="2">
    <source>
        <dbReference type="ARBA" id="ARBA00010527"/>
    </source>
</evidence>
<evidence type="ECO:0000256" key="14">
    <source>
        <dbReference type="ARBA" id="ARBA00033245"/>
    </source>
</evidence>
<feature type="transmembrane region" description="Helical" evidence="17">
    <location>
        <begin position="6"/>
        <end position="26"/>
    </location>
</feature>
<dbReference type="GO" id="GO:0051205">
    <property type="term" value="P:protein insertion into membrane"/>
    <property type="evidence" value="ECO:0007669"/>
    <property type="project" value="TreeGrafter"/>
</dbReference>
<keyword evidence="10" id="KW-0143">Chaperone</keyword>
<dbReference type="InterPro" id="IPR047196">
    <property type="entry name" value="YidC_ALB_C"/>
</dbReference>
<dbReference type="InterPro" id="IPR001708">
    <property type="entry name" value="YidC/ALB3/OXA1/COX18"/>
</dbReference>
<dbReference type="AlphaFoldDB" id="A0A387BM81"/>
<evidence type="ECO:0000256" key="12">
    <source>
        <dbReference type="ARBA" id="ARBA00026028"/>
    </source>
</evidence>
<evidence type="ECO:0000256" key="8">
    <source>
        <dbReference type="ARBA" id="ARBA00022989"/>
    </source>
</evidence>
<dbReference type="PANTHER" id="PTHR12428">
    <property type="entry name" value="OXA1"/>
    <property type="match status" value="1"/>
</dbReference>
<evidence type="ECO:0000256" key="6">
    <source>
        <dbReference type="ARBA" id="ARBA00022692"/>
    </source>
</evidence>
<dbReference type="GO" id="GO:0032977">
    <property type="term" value="F:membrane insertase activity"/>
    <property type="evidence" value="ECO:0007669"/>
    <property type="project" value="InterPro"/>
</dbReference>
<evidence type="ECO:0000256" key="16">
    <source>
        <dbReference type="RuleBase" id="RU003945"/>
    </source>
</evidence>
<comment type="subcellular location">
    <subcellularLocation>
        <location evidence="1">Cell membrane</location>
        <topology evidence="1">Multi-pass membrane protein</topology>
    </subcellularLocation>
    <subcellularLocation>
        <location evidence="16">Membrane</location>
        <topology evidence="16">Multi-pass membrane protein</topology>
    </subcellularLocation>
</comment>
<dbReference type="PANTHER" id="PTHR12428:SF65">
    <property type="entry name" value="CYTOCHROME C OXIDASE ASSEMBLY PROTEIN COX18, MITOCHONDRIAL"/>
    <property type="match status" value="1"/>
</dbReference>
<keyword evidence="8 17" id="KW-1133">Transmembrane helix</keyword>
<keyword evidence="6 16" id="KW-0812">Transmembrane</keyword>
<accession>A0A387BM81</accession>
<keyword evidence="9 17" id="KW-0472">Membrane</keyword>
<dbReference type="Proteomes" id="UP000275069">
    <property type="component" value="Chromosome"/>
</dbReference>
<keyword evidence="7" id="KW-0653">Protein transport</keyword>
<dbReference type="NCBIfam" id="TIGR03592">
    <property type="entry name" value="yidC_oxa1_cterm"/>
    <property type="match status" value="1"/>
</dbReference>
<dbReference type="Pfam" id="PF02096">
    <property type="entry name" value="60KD_IMP"/>
    <property type="match status" value="1"/>
</dbReference>